<dbReference type="PANTHER" id="PTHR14773:SF0">
    <property type="entry name" value="WD REPEAT-CONTAINING PROTEIN 76"/>
    <property type="match status" value="1"/>
</dbReference>
<dbReference type="Gene3D" id="2.130.10.10">
    <property type="entry name" value="YVTN repeat-like/Quinoprotein amine dehydrogenase"/>
    <property type="match status" value="1"/>
</dbReference>
<comment type="similarity">
    <text evidence="2">Belongs to the WD repeat DDB2/WDR76 family.</text>
</comment>
<dbReference type="FunFam" id="2.130.10.10:FF:000180">
    <property type="entry name" value="WD repeat-containing protein 76"/>
    <property type="match status" value="1"/>
</dbReference>
<dbReference type="EMBL" id="BDDD01003053">
    <property type="protein sequence ID" value="GAV83944.1"/>
    <property type="molecule type" value="Genomic_DNA"/>
</dbReference>
<sequence length="436" mass="47770">MPPDSTGLTNDFVESVKTTVTVSPAKPLPIVLGPLSMRDAYCGEKTDRNLVQTISSISKKSQMGNLFKLEVDDIKPCKDETLSGFVGSCDEMGSGFLDGDVDNSKFGVRGSLHFGSLTLKPDNIARIVPGRITVVRFLPCSDLRMVVVGNKFGNISFWNLDSKKEEDGDAAAAGIFLYRPHSGPISGILAQQYSLSKIFTSCYDGFIRLMDVEKNVFDLVYSTDDAIFSLFQRPDNVQSLYFGEGYGGFKIWDVRAGKSSSERVLHEHRINSIDFNSQNPNIMATSSTDGSACLWDLRSMAADKPKALKIVNHKRAVHSAYFSPSGSSLATTSFDNTVGAVSGANFEDTTMIFHDNRTGRWISSFRAIWGWDDSNIIIGNMKRGVDVISPALRSTIMTLQSPHMSAIPCRFHAHPYEVGMLAGATSGGQVYVWTRS</sequence>
<keyword evidence="6" id="KW-0227">DNA damage</keyword>
<evidence type="ECO:0000256" key="5">
    <source>
        <dbReference type="ARBA" id="ARBA00022737"/>
    </source>
</evidence>
<comment type="caution">
    <text evidence="9">The sequence shown here is derived from an EMBL/GenBank/DDBJ whole genome shotgun (WGS) entry which is preliminary data.</text>
</comment>
<dbReference type="OrthoDB" id="9890280at2759"/>
<keyword evidence="7" id="KW-0238">DNA-binding</keyword>
<dbReference type="InterPro" id="IPR015943">
    <property type="entry name" value="WD40/YVTN_repeat-like_dom_sf"/>
</dbReference>
<dbReference type="Pfam" id="PF00400">
    <property type="entry name" value="WD40"/>
    <property type="match status" value="2"/>
</dbReference>
<dbReference type="Proteomes" id="UP000187406">
    <property type="component" value="Unassembled WGS sequence"/>
</dbReference>
<dbReference type="GO" id="GO:0005634">
    <property type="term" value="C:nucleus"/>
    <property type="evidence" value="ECO:0007669"/>
    <property type="project" value="TreeGrafter"/>
</dbReference>
<keyword evidence="5" id="KW-0677">Repeat</keyword>
<evidence type="ECO:0000256" key="6">
    <source>
        <dbReference type="ARBA" id="ARBA00022763"/>
    </source>
</evidence>
<feature type="repeat" description="WD" evidence="8">
    <location>
        <begin position="263"/>
        <end position="299"/>
    </location>
</feature>
<dbReference type="AlphaFoldDB" id="A0A1Q3CUL8"/>
<dbReference type="STRING" id="3775.A0A1Q3CUL8"/>
<dbReference type="PROSITE" id="PS00678">
    <property type="entry name" value="WD_REPEATS_1"/>
    <property type="match status" value="1"/>
</dbReference>
<evidence type="ECO:0000256" key="8">
    <source>
        <dbReference type="PROSITE-ProRule" id="PRU00221"/>
    </source>
</evidence>
<organism evidence="9 10">
    <name type="scientific">Cephalotus follicularis</name>
    <name type="common">Albany pitcher plant</name>
    <dbReference type="NCBI Taxonomy" id="3775"/>
    <lineage>
        <taxon>Eukaryota</taxon>
        <taxon>Viridiplantae</taxon>
        <taxon>Streptophyta</taxon>
        <taxon>Embryophyta</taxon>
        <taxon>Tracheophyta</taxon>
        <taxon>Spermatophyta</taxon>
        <taxon>Magnoliopsida</taxon>
        <taxon>eudicotyledons</taxon>
        <taxon>Gunneridae</taxon>
        <taxon>Pentapetalae</taxon>
        <taxon>rosids</taxon>
        <taxon>fabids</taxon>
        <taxon>Oxalidales</taxon>
        <taxon>Cephalotaceae</taxon>
        <taxon>Cephalotus</taxon>
    </lineage>
</organism>
<dbReference type="FunCoup" id="A0A1Q3CUL8">
    <property type="interactions" value="1741"/>
</dbReference>
<evidence type="ECO:0000256" key="2">
    <source>
        <dbReference type="ARBA" id="ARBA00005434"/>
    </source>
</evidence>
<accession>A0A1Q3CUL8</accession>
<evidence type="ECO:0000256" key="7">
    <source>
        <dbReference type="ARBA" id="ARBA00023125"/>
    </source>
</evidence>
<evidence type="ECO:0000313" key="9">
    <source>
        <dbReference type="EMBL" id="GAV83944.1"/>
    </source>
</evidence>
<dbReference type="PROSITE" id="PS50082">
    <property type="entry name" value="WD_REPEATS_2"/>
    <property type="match status" value="1"/>
</dbReference>
<evidence type="ECO:0000313" key="10">
    <source>
        <dbReference type="Proteomes" id="UP000187406"/>
    </source>
</evidence>
<evidence type="ECO:0000256" key="4">
    <source>
        <dbReference type="ARBA" id="ARBA00022574"/>
    </source>
</evidence>
<dbReference type="GO" id="GO:0006974">
    <property type="term" value="P:DNA damage response"/>
    <property type="evidence" value="ECO:0007669"/>
    <property type="project" value="UniProtKB-KW"/>
</dbReference>
<keyword evidence="4 8" id="KW-0853">WD repeat</keyword>
<dbReference type="InterPro" id="IPR001680">
    <property type="entry name" value="WD40_rpt"/>
</dbReference>
<evidence type="ECO:0000256" key="3">
    <source>
        <dbReference type="ARBA" id="ARBA00021234"/>
    </source>
</evidence>
<dbReference type="GO" id="GO:0003677">
    <property type="term" value="F:DNA binding"/>
    <property type="evidence" value="ECO:0007669"/>
    <property type="project" value="UniProtKB-KW"/>
</dbReference>
<dbReference type="SUPFAM" id="SSF50978">
    <property type="entry name" value="WD40 repeat-like"/>
    <property type="match status" value="1"/>
</dbReference>
<reference evidence="10" key="1">
    <citation type="submission" date="2016-04" db="EMBL/GenBank/DDBJ databases">
        <title>Cephalotus genome sequencing.</title>
        <authorList>
            <person name="Fukushima K."/>
            <person name="Hasebe M."/>
            <person name="Fang X."/>
        </authorList>
    </citation>
    <scope>NUCLEOTIDE SEQUENCE [LARGE SCALE GENOMIC DNA]</scope>
    <source>
        <strain evidence="10">cv. St1</strain>
    </source>
</reference>
<name>A0A1Q3CUL8_CEPFO</name>
<dbReference type="InterPro" id="IPR050853">
    <property type="entry name" value="WD_repeat_DNA-damage-binding"/>
</dbReference>
<dbReference type="PANTHER" id="PTHR14773">
    <property type="entry name" value="WD REPEAT-CONTAINING PROTEIN 76"/>
    <property type="match status" value="1"/>
</dbReference>
<protein>
    <recommendedName>
        <fullName evidence="3">WD repeat-containing protein 76</fullName>
    </recommendedName>
</protein>
<evidence type="ECO:0000256" key="1">
    <source>
        <dbReference type="ARBA" id="ARBA00002530"/>
    </source>
</evidence>
<dbReference type="InterPro" id="IPR036322">
    <property type="entry name" value="WD40_repeat_dom_sf"/>
</dbReference>
<proteinExistence type="inferred from homology"/>
<dbReference type="GO" id="GO:2000001">
    <property type="term" value="P:regulation of DNA damage checkpoint"/>
    <property type="evidence" value="ECO:0007669"/>
    <property type="project" value="TreeGrafter"/>
</dbReference>
<gene>
    <name evidence="9" type="ORF">CFOL_v3_27389</name>
</gene>
<comment type="function">
    <text evidence="1">Specifically binds 5-hydroxymethylcytosine (5hmC), suggesting that it acts as a specific reader of 5hmC.</text>
</comment>
<dbReference type="InParanoid" id="A0A1Q3CUL8"/>
<keyword evidence="10" id="KW-1185">Reference proteome</keyword>
<dbReference type="SMART" id="SM00320">
    <property type="entry name" value="WD40"/>
    <property type="match status" value="4"/>
</dbReference>
<dbReference type="InterPro" id="IPR019775">
    <property type="entry name" value="WD40_repeat_CS"/>
</dbReference>